<evidence type="ECO:0000313" key="3">
    <source>
        <dbReference type="EMBL" id="GAA2486052.1"/>
    </source>
</evidence>
<evidence type="ECO:0000259" key="2">
    <source>
        <dbReference type="Pfam" id="PF00582"/>
    </source>
</evidence>
<proteinExistence type="inferred from homology"/>
<accession>A0ABP5YYN5</accession>
<reference evidence="4" key="1">
    <citation type="journal article" date="2019" name="Int. J. Syst. Evol. Microbiol.">
        <title>The Global Catalogue of Microorganisms (GCM) 10K type strain sequencing project: providing services to taxonomists for standard genome sequencing and annotation.</title>
        <authorList>
            <consortium name="The Broad Institute Genomics Platform"/>
            <consortium name="The Broad Institute Genome Sequencing Center for Infectious Disease"/>
            <person name="Wu L."/>
            <person name="Ma J."/>
        </authorList>
    </citation>
    <scope>NUCLEOTIDE SEQUENCE [LARGE SCALE GENOMIC DNA]</scope>
    <source>
        <strain evidence="4">JCM 6307</strain>
    </source>
</reference>
<comment type="caution">
    <text evidence="3">The sequence shown here is derived from an EMBL/GenBank/DDBJ whole genome shotgun (WGS) entry which is preliminary data.</text>
</comment>
<sequence length="297" mass="31605">MGLPLVVGTDGSEFSLQAVDWAADEAARRRVPLRIVYASLWERYEGQVPSEEGTGPLEGWEADRILDTALERARARRPGLEVSGEVLPDDAADVLADEGRNASLLVVGSRGRGELAELLLGSVSLAVAARADCPVVVVRGPVPLPGRERPRQDRPLVVLGVDDAGENASAVAFAFEEAQLRGAELLALHAWRAPKVTPQSHPLIAGDAHAAPVHHAQETLADALARPGREHPRVTVRRAAVEGSAHKALLDASEGAEMVVVGTRRRLGHFGLQLGRTNHAVLHHAPCPVAVVPQVPR</sequence>
<protein>
    <submittedName>
        <fullName evidence="3">Universal stress protein</fullName>
    </submittedName>
</protein>
<gene>
    <name evidence="3" type="ORF">GCM10010406_22770</name>
</gene>
<comment type="similarity">
    <text evidence="1">Belongs to the universal stress protein A family.</text>
</comment>
<feature type="domain" description="UspA" evidence="2">
    <location>
        <begin position="5"/>
        <end position="139"/>
    </location>
</feature>
<dbReference type="PRINTS" id="PR01438">
    <property type="entry name" value="UNVRSLSTRESS"/>
</dbReference>
<dbReference type="InterPro" id="IPR014729">
    <property type="entry name" value="Rossmann-like_a/b/a_fold"/>
</dbReference>
<dbReference type="Gene3D" id="3.40.50.620">
    <property type="entry name" value="HUPs"/>
    <property type="match status" value="2"/>
</dbReference>
<name>A0ABP5YYN5_9ACTN</name>
<organism evidence="3 4">
    <name type="scientific">Streptomyces thermolineatus</name>
    <dbReference type="NCBI Taxonomy" id="44033"/>
    <lineage>
        <taxon>Bacteria</taxon>
        <taxon>Bacillati</taxon>
        <taxon>Actinomycetota</taxon>
        <taxon>Actinomycetes</taxon>
        <taxon>Kitasatosporales</taxon>
        <taxon>Streptomycetaceae</taxon>
        <taxon>Streptomyces</taxon>
    </lineage>
</organism>
<dbReference type="InterPro" id="IPR006015">
    <property type="entry name" value="Universal_stress_UspA"/>
</dbReference>
<keyword evidence="4" id="KW-1185">Reference proteome</keyword>
<dbReference type="PANTHER" id="PTHR46553">
    <property type="entry name" value="ADENINE NUCLEOTIDE ALPHA HYDROLASES-LIKE SUPERFAMILY PROTEIN"/>
    <property type="match status" value="1"/>
</dbReference>
<dbReference type="InterPro" id="IPR006016">
    <property type="entry name" value="UspA"/>
</dbReference>
<evidence type="ECO:0000313" key="4">
    <source>
        <dbReference type="Proteomes" id="UP001501358"/>
    </source>
</evidence>
<dbReference type="Pfam" id="PF00582">
    <property type="entry name" value="Usp"/>
    <property type="match status" value="2"/>
</dbReference>
<dbReference type="SUPFAM" id="SSF52402">
    <property type="entry name" value="Adenine nucleotide alpha hydrolases-like"/>
    <property type="match status" value="2"/>
</dbReference>
<dbReference type="EMBL" id="BAAATA010000010">
    <property type="protein sequence ID" value="GAA2486052.1"/>
    <property type="molecule type" value="Genomic_DNA"/>
</dbReference>
<evidence type="ECO:0000256" key="1">
    <source>
        <dbReference type="ARBA" id="ARBA00008791"/>
    </source>
</evidence>
<feature type="domain" description="UspA" evidence="2">
    <location>
        <begin position="157"/>
        <end position="293"/>
    </location>
</feature>
<dbReference type="Proteomes" id="UP001501358">
    <property type="component" value="Unassembled WGS sequence"/>
</dbReference>
<dbReference type="PANTHER" id="PTHR46553:SF3">
    <property type="entry name" value="ADENINE NUCLEOTIDE ALPHA HYDROLASES-LIKE SUPERFAMILY PROTEIN"/>
    <property type="match status" value="1"/>
</dbReference>